<dbReference type="Pfam" id="PF14714">
    <property type="entry name" value="KH_dom-like"/>
    <property type="match status" value="1"/>
</dbReference>
<dbReference type="PRINTS" id="PR00326">
    <property type="entry name" value="GTP1OBG"/>
</dbReference>
<feature type="domain" description="EngA-type G" evidence="11">
    <location>
        <begin position="182"/>
        <end position="355"/>
    </location>
</feature>
<dbReference type="KEGG" id="sva:SVA_1588"/>
<dbReference type="InterPro" id="IPR006073">
    <property type="entry name" value="GTP-bd"/>
</dbReference>
<evidence type="ECO:0000256" key="8">
    <source>
        <dbReference type="HAMAP-Rule" id="MF_00195"/>
    </source>
</evidence>
<dbReference type="InterPro" id="IPR015946">
    <property type="entry name" value="KH_dom-like_a/b"/>
</dbReference>
<evidence type="ECO:0000313" key="13">
    <source>
        <dbReference type="Proteomes" id="UP000218899"/>
    </source>
</evidence>
<name>A0A1B4V3L2_9GAMM</name>
<evidence type="ECO:0000256" key="9">
    <source>
        <dbReference type="PROSITE-ProRule" id="PRU01049"/>
    </source>
</evidence>
<evidence type="ECO:0000256" key="1">
    <source>
        <dbReference type="ARBA" id="ARBA00008279"/>
    </source>
</evidence>
<evidence type="ECO:0000256" key="6">
    <source>
        <dbReference type="ARBA" id="ARBA00023134"/>
    </source>
</evidence>
<evidence type="ECO:0000256" key="7">
    <source>
        <dbReference type="ARBA" id="ARBA00032345"/>
    </source>
</evidence>
<dbReference type="GO" id="GO:0043022">
    <property type="term" value="F:ribosome binding"/>
    <property type="evidence" value="ECO:0007669"/>
    <property type="project" value="TreeGrafter"/>
</dbReference>
<dbReference type="PANTHER" id="PTHR43834:SF6">
    <property type="entry name" value="GTPASE DER"/>
    <property type="match status" value="1"/>
</dbReference>
<dbReference type="GO" id="GO:0042254">
    <property type="term" value="P:ribosome biogenesis"/>
    <property type="evidence" value="ECO:0007669"/>
    <property type="project" value="UniProtKB-KW"/>
</dbReference>
<dbReference type="CDD" id="cd01895">
    <property type="entry name" value="EngA2"/>
    <property type="match status" value="1"/>
</dbReference>
<feature type="binding site" evidence="8">
    <location>
        <begin position="9"/>
        <end position="16"/>
    </location>
    <ligand>
        <name>GTP</name>
        <dbReference type="ChEBI" id="CHEBI:37565"/>
        <label>1</label>
    </ligand>
</feature>
<dbReference type="FunFam" id="3.40.50.300:FF:000040">
    <property type="entry name" value="GTPase Der"/>
    <property type="match status" value="1"/>
</dbReference>
<evidence type="ECO:0000256" key="5">
    <source>
        <dbReference type="ARBA" id="ARBA00022741"/>
    </source>
</evidence>
<evidence type="ECO:0000259" key="11">
    <source>
        <dbReference type="PROSITE" id="PS51712"/>
    </source>
</evidence>
<dbReference type="SUPFAM" id="SSF52540">
    <property type="entry name" value="P-loop containing nucleoside triphosphate hydrolases"/>
    <property type="match status" value="2"/>
</dbReference>
<dbReference type="Gene3D" id="3.30.300.20">
    <property type="match status" value="1"/>
</dbReference>
<dbReference type="InterPro" id="IPR027417">
    <property type="entry name" value="P-loop_NTPase"/>
</dbReference>
<dbReference type="InterPro" id="IPR016484">
    <property type="entry name" value="GTPase_Der"/>
</dbReference>
<reference evidence="12 13" key="1">
    <citation type="submission" date="2015-08" db="EMBL/GenBank/DDBJ databases">
        <title>Complete genome sequence of Sulfurifustis variabilis.</title>
        <authorList>
            <person name="Miura A."/>
            <person name="Kojima H."/>
            <person name="Fukui M."/>
        </authorList>
    </citation>
    <scope>NUCLEOTIDE SEQUENCE [LARGE SCALE GENOMIC DNA]</scope>
    <source>
        <strain evidence="13">skN76</strain>
    </source>
</reference>
<comment type="function">
    <text evidence="8 10">GTPase that plays an essential role in the late steps of ribosome biogenesis.</text>
</comment>
<keyword evidence="4 10" id="KW-0677">Repeat</keyword>
<keyword evidence="3 8" id="KW-0690">Ribosome biogenesis</keyword>
<dbReference type="RefSeq" id="WP_096460692.1">
    <property type="nucleotide sequence ID" value="NZ_AP014936.1"/>
</dbReference>
<feature type="binding site" evidence="8">
    <location>
        <begin position="188"/>
        <end position="195"/>
    </location>
    <ligand>
        <name>GTP</name>
        <dbReference type="ChEBI" id="CHEBI:37565"/>
        <label>2</label>
    </ligand>
</feature>
<evidence type="ECO:0000256" key="10">
    <source>
        <dbReference type="RuleBase" id="RU004481"/>
    </source>
</evidence>
<dbReference type="NCBIfam" id="TIGR00231">
    <property type="entry name" value="small_GTP"/>
    <property type="match status" value="2"/>
</dbReference>
<dbReference type="SMART" id="SM00382">
    <property type="entry name" value="AAA"/>
    <property type="match status" value="2"/>
</dbReference>
<evidence type="ECO:0000256" key="3">
    <source>
        <dbReference type="ARBA" id="ARBA00022517"/>
    </source>
</evidence>
<dbReference type="AlphaFoldDB" id="A0A1B4V3L2"/>
<feature type="domain" description="EngA-type G" evidence="11">
    <location>
        <begin position="3"/>
        <end position="172"/>
    </location>
</feature>
<dbReference type="InterPro" id="IPR003593">
    <property type="entry name" value="AAA+_ATPase"/>
</dbReference>
<dbReference type="InterPro" id="IPR005225">
    <property type="entry name" value="Small_GTP-bd"/>
</dbReference>
<evidence type="ECO:0000256" key="4">
    <source>
        <dbReference type="ARBA" id="ARBA00022737"/>
    </source>
</evidence>
<dbReference type="HAMAP" id="MF_00195">
    <property type="entry name" value="GTPase_Der"/>
    <property type="match status" value="1"/>
</dbReference>
<dbReference type="InterPro" id="IPR032859">
    <property type="entry name" value="KH_dom-like"/>
</dbReference>
<comment type="subunit">
    <text evidence="8">Associates with the 50S ribosomal subunit.</text>
</comment>
<dbReference type="FunFam" id="3.40.50.300:FF:000057">
    <property type="entry name" value="GTPase Der"/>
    <property type="match status" value="1"/>
</dbReference>
<dbReference type="Proteomes" id="UP000218899">
    <property type="component" value="Chromosome"/>
</dbReference>
<dbReference type="InterPro" id="IPR031166">
    <property type="entry name" value="G_ENGA"/>
</dbReference>
<feature type="binding site" evidence="8">
    <location>
        <begin position="235"/>
        <end position="239"/>
    </location>
    <ligand>
        <name>GTP</name>
        <dbReference type="ChEBI" id="CHEBI:37565"/>
        <label>2</label>
    </ligand>
</feature>
<dbReference type="PANTHER" id="PTHR43834">
    <property type="entry name" value="GTPASE DER"/>
    <property type="match status" value="1"/>
</dbReference>
<evidence type="ECO:0000256" key="2">
    <source>
        <dbReference type="ARBA" id="ARBA00020953"/>
    </source>
</evidence>
<sequence>MKPVVVIVGRPNVGKSTLFNRLTRSRAAIVADEPGVTRDRQYGDGVIGDRPYHVVDTGGIAQALSERKGGDALRELMTAQVREALAEADAILFLVDVREGLNALDREIAGDLRRLGKPVTLAVNKAEGMDRANAAAEFHALGLGDPWPVSSAHGEGISDLMAHVLAPLPRAPEDEAAPADMPRIAVVGRPNAGKSTLVNALLGEQRVIVSDQPGTTRDSIHLPLERRGRAYVLIDTAGVRRRSRVDEAVEKFSAIKTLQAVDEANVAILVLDAVAGISEQDASLGGYVLERGRGIVIAVNKWDAVPAGDRDWAKRELERKLGFLAFARAHYISALKGQGIGGLFTSVDQAFVSANRELPTSRLNRILASAVAATPPPMVRGRRIRLKFAHQGGRNPPVVVIHGNQVASLPDAYRRYLANVFREAFDLVGTPVRIECREGENPYEGRRPERRRRRGR</sequence>
<dbReference type="Pfam" id="PF01926">
    <property type="entry name" value="MMR_HSR1"/>
    <property type="match status" value="2"/>
</dbReference>
<proteinExistence type="inferred from homology"/>
<dbReference type="CDD" id="cd01894">
    <property type="entry name" value="EngA1"/>
    <property type="match status" value="1"/>
</dbReference>
<dbReference type="OrthoDB" id="9805918at2"/>
<protein>
    <recommendedName>
        <fullName evidence="2 8">GTPase Der</fullName>
    </recommendedName>
    <alternativeName>
        <fullName evidence="7 8">GTP-binding protein EngA</fullName>
    </alternativeName>
</protein>
<gene>
    <name evidence="8" type="primary">der</name>
    <name evidence="12" type="ORF">SVA_1588</name>
</gene>
<feature type="binding site" evidence="8">
    <location>
        <begin position="300"/>
        <end position="303"/>
    </location>
    <ligand>
        <name>GTP</name>
        <dbReference type="ChEBI" id="CHEBI:37565"/>
        <label>2</label>
    </ligand>
</feature>
<feature type="binding site" evidence="8">
    <location>
        <begin position="124"/>
        <end position="127"/>
    </location>
    <ligand>
        <name>GTP</name>
        <dbReference type="ChEBI" id="CHEBI:37565"/>
        <label>1</label>
    </ligand>
</feature>
<accession>A0A1B4V3L2</accession>
<dbReference type="PIRSF" id="PIRSF006485">
    <property type="entry name" value="GTP-binding_EngA"/>
    <property type="match status" value="1"/>
</dbReference>
<evidence type="ECO:0000313" key="12">
    <source>
        <dbReference type="EMBL" id="BAU48150.1"/>
    </source>
</evidence>
<feature type="binding site" evidence="8">
    <location>
        <begin position="56"/>
        <end position="60"/>
    </location>
    <ligand>
        <name>GTP</name>
        <dbReference type="ChEBI" id="CHEBI:37565"/>
        <label>1</label>
    </ligand>
</feature>
<dbReference type="EMBL" id="AP014936">
    <property type="protein sequence ID" value="BAU48150.1"/>
    <property type="molecule type" value="Genomic_DNA"/>
</dbReference>
<keyword evidence="13" id="KW-1185">Reference proteome</keyword>
<dbReference type="GO" id="GO:0005525">
    <property type="term" value="F:GTP binding"/>
    <property type="evidence" value="ECO:0007669"/>
    <property type="project" value="UniProtKB-UniRule"/>
</dbReference>
<organism evidence="12 13">
    <name type="scientific">Sulfurifustis variabilis</name>
    <dbReference type="NCBI Taxonomy" id="1675686"/>
    <lineage>
        <taxon>Bacteria</taxon>
        <taxon>Pseudomonadati</taxon>
        <taxon>Pseudomonadota</taxon>
        <taxon>Gammaproteobacteria</taxon>
        <taxon>Acidiferrobacterales</taxon>
        <taxon>Acidiferrobacteraceae</taxon>
        <taxon>Sulfurifustis</taxon>
    </lineage>
</organism>
<dbReference type="NCBIfam" id="TIGR03594">
    <property type="entry name" value="GTPase_EngA"/>
    <property type="match status" value="1"/>
</dbReference>
<comment type="similarity">
    <text evidence="1 8 9 10">Belongs to the TRAFAC class TrmE-Era-EngA-EngB-Septin-like GTPase superfamily. EngA (Der) GTPase family.</text>
</comment>
<keyword evidence="6 8" id="KW-0342">GTP-binding</keyword>
<dbReference type="PROSITE" id="PS51712">
    <property type="entry name" value="G_ENGA"/>
    <property type="match status" value="2"/>
</dbReference>
<dbReference type="Gene3D" id="3.40.50.300">
    <property type="entry name" value="P-loop containing nucleotide triphosphate hydrolases"/>
    <property type="match status" value="2"/>
</dbReference>
<keyword evidence="5 8" id="KW-0547">Nucleotide-binding</keyword>
<dbReference type="FunFam" id="3.30.300.20:FF:000004">
    <property type="entry name" value="GTPase Der"/>
    <property type="match status" value="1"/>
</dbReference>